<dbReference type="PANTHER" id="PTHR11909">
    <property type="entry name" value="CASEIN KINASE-RELATED"/>
    <property type="match status" value="1"/>
</dbReference>
<dbReference type="EC" id="2.7.11.1" evidence="1"/>
<dbReference type="GO" id="GO:0005524">
    <property type="term" value="F:ATP binding"/>
    <property type="evidence" value="ECO:0007669"/>
    <property type="project" value="InterPro"/>
</dbReference>
<evidence type="ECO:0000256" key="2">
    <source>
        <dbReference type="SAM" id="MobiDB-lite"/>
    </source>
</evidence>
<dbReference type="InterPro" id="IPR050235">
    <property type="entry name" value="CK1_Ser-Thr_kinase"/>
</dbReference>
<feature type="compositionally biased region" description="Basic residues" evidence="2">
    <location>
        <begin position="334"/>
        <end position="347"/>
    </location>
</feature>
<name>A0A7T8H094_CALRO</name>
<evidence type="ECO:0000256" key="1">
    <source>
        <dbReference type="ARBA" id="ARBA00012513"/>
    </source>
</evidence>
<dbReference type="GO" id="GO:0004674">
    <property type="term" value="F:protein serine/threonine kinase activity"/>
    <property type="evidence" value="ECO:0007669"/>
    <property type="project" value="UniProtKB-EC"/>
</dbReference>
<feature type="region of interest" description="Disordered" evidence="2">
    <location>
        <begin position="249"/>
        <end position="412"/>
    </location>
</feature>
<dbReference type="EMBL" id="CP045899">
    <property type="protein sequence ID" value="QQP40761.1"/>
    <property type="molecule type" value="Genomic_DNA"/>
</dbReference>
<accession>A0A7T8H094</accession>
<evidence type="ECO:0000313" key="5">
    <source>
        <dbReference type="Proteomes" id="UP000595437"/>
    </source>
</evidence>
<evidence type="ECO:0000313" key="4">
    <source>
        <dbReference type="EMBL" id="QQP40761.1"/>
    </source>
</evidence>
<proteinExistence type="predicted"/>
<dbReference type="InterPro" id="IPR011009">
    <property type="entry name" value="Kinase-like_dom_sf"/>
</dbReference>
<dbReference type="InterPro" id="IPR000719">
    <property type="entry name" value="Prot_kinase_dom"/>
</dbReference>
<feature type="compositionally biased region" description="Basic residues" evidence="2">
    <location>
        <begin position="401"/>
        <end position="412"/>
    </location>
</feature>
<dbReference type="SMART" id="SM00220">
    <property type="entry name" value="S_TKc"/>
    <property type="match status" value="1"/>
</dbReference>
<feature type="compositionally biased region" description="Acidic residues" evidence="2">
    <location>
        <begin position="279"/>
        <end position="302"/>
    </location>
</feature>
<gene>
    <name evidence="4" type="ORF">FKW44_014914</name>
</gene>
<dbReference type="AlphaFoldDB" id="A0A7T8H094"/>
<dbReference type="OrthoDB" id="2687620at2759"/>
<keyword evidence="5" id="KW-1185">Reference proteome</keyword>
<dbReference type="SUPFAM" id="SSF56112">
    <property type="entry name" value="Protein kinase-like (PK-like)"/>
    <property type="match status" value="1"/>
</dbReference>
<dbReference type="Gene3D" id="1.10.510.10">
    <property type="entry name" value="Transferase(Phosphotransferase) domain 1"/>
    <property type="match status" value="1"/>
</dbReference>
<dbReference type="InterPro" id="IPR008271">
    <property type="entry name" value="Ser/Thr_kinase_AS"/>
</dbReference>
<dbReference type="Pfam" id="PF00069">
    <property type="entry name" value="Pkinase"/>
    <property type="match status" value="1"/>
</dbReference>
<evidence type="ECO:0000259" key="3">
    <source>
        <dbReference type="PROSITE" id="PS50011"/>
    </source>
</evidence>
<reference evidence="5" key="1">
    <citation type="submission" date="2021-01" db="EMBL/GenBank/DDBJ databases">
        <title>Caligus Genome Assembly.</title>
        <authorList>
            <person name="Gallardo-Escarate C."/>
        </authorList>
    </citation>
    <scope>NUCLEOTIDE SEQUENCE [LARGE SCALE GENOMIC DNA]</scope>
</reference>
<feature type="domain" description="Protein kinase" evidence="3">
    <location>
        <begin position="1"/>
        <end position="217"/>
    </location>
</feature>
<sequence length="412" mass="46751">MDSNEKSSMMKLVDAYKKEKGLKDVGIPASGNNYRFLIIDRYGKDLQKIFQTGKKTFAPKAAYNLAIRCLDALEYIHAQGYVHNDLKAQNLLLGHGRSKENDVFLVDFGLVSKYKVNGVHLEYKPDARRAHDGTIEYTSRDAHIGAHSRRSDLEILGYNLVHWMSGHLPWMNNLTNPVYVHTQKKGFMSDIPSFLRNCFGDENKYPDVLEKFLNYTVGLEFDTKPDYDLCRSLFKDELRRLRLPSDGKIDFSSSSRSSQKKVGNHNLVGGKKQQAKQEESEEEEAADESMEIDDETEEEEEEFKTPRSRRRNKTHLVDTGVQTSPAFVKAARTAAKKKKEGGGRKRRDSSSDEEMSAFIKKSKAAAKKALNSAPKKRKKQSDDDSNDGLDNPTPAMLAIMQKRKQSKKTNKA</sequence>
<protein>
    <recommendedName>
        <fullName evidence="1">non-specific serine/threonine protein kinase</fullName>
        <ecNumber evidence="1">2.7.11.1</ecNumber>
    </recommendedName>
</protein>
<dbReference type="PROSITE" id="PS50011">
    <property type="entry name" value="PROTEIN_KINASE_DOM"/>
    <property type="match status" value="1"/>
</dbReference>
<dbReference type="Proteomes" id="UP000595437">
    <property type="component" value="Chromosome 10"/>
</dbReference>
<organism evidence="4 5">
    <name type="scientific">Caligus rogercresseyi</name>
    <name type="common">Sea louse</name>
    <dbReference type="NCBI Taxonomy" id="217165"/>
    <lineage>
        <taxon>Eukaryota</taxon>
        <taxon>Metazoa</taxon>
        <taxon>Ecdysozoa</taxon>
        <taxon>Arthropoda</taxon>
        <taxon>Crustacea</taxon>
        <taxon>Multicrustacea</taxon>
        <taxon>Hexanauplia</taxon>
        <taxon>Copepoda</taxon>
        <taxon>Siphonostomatoida</taxon>
        <taxon>Caligidae</taxon>
        <taxon>Caligus</taxon>
    </lineage>
</organism>
<dbReference type="PROSITE" id="PS00108">
    <property type="entry name" value="PROTEIN_KINASE_ST"/>
    <property type="match status" value="1"/>
</dbReference>